<dbReference type="SUPFAM" id="SSF52540">
    <property type="entry name" value="P-loop containing nucleoside triphosphate hydrolases"/>
    <property type="match status" value="1"/>
</dbReference>
<dbReference type="InterPro" id="IPR017871">
    <property type="entry name" value="ABC_transporter-like_CS"/>
</dbReference>
<keyword evidence="5 7" id="KW-0067">ATP-binding</keyword>
<dbReference type="RefSeq" id="WP_171023514.1">
    <property type="nucleotide sequence ID" value="NZ_AP031494.1"/>
</dbReference>
<gene>
    <name evidence="7" type="primary">ccmA</name>
    <name evidence="7" type="ORF">V7F78_06135</name>
</gene>
<dbReference type="Gene3D" id="3.40.50.300">
    <property type="entry name" value="P-loop containing nucleotide triphosphate hydrolases"/>
    <property type="match status" value="1"/>
</dbReference>
<evidence type="ECO:0000256" key="5">
    <source>
        <dbReference type="ARBA" id="ARBA00022840"/>
    </source>
</evidence>
<comment type="similarity">
    <text evidence="1">Belongs to the ABC transporter superfamily.</text>
</comment>
<dbReference type="PANTHER" id="PTHR43335:SF4">
    <property type="entry name" value="ABC TRANSPORTER, ATP-BINDING PROTEIN"/>
    <property type="match status" value="1"/>
</dbReference>
<feature type="domain" description="ABC transporter" evidence="6">
    <location>
        <begin position="11"/>
        <end position="216"/>
    </location>
</feature>
<dbReference type="PROSITE" id="PS00211">
    <property type="entry name" value="ABC_TRANSPORTER_1"/>
    <property type="match status" value="1"/>
</dbReference>
<dbReference type="Proteomes" id="UP001309299">
    <property type="component" value="Unassembled WGS sequence"/>
</dbReference>
<dbReference type="NCBIfam" id="TIGR01189">
    <property type="entry name" value="ccmA"/>
    <property type="match status" value="1"/>
</dbReference>
<evidence type="ECO:0000259" key="6">
    <source>
        <dbReference type="PROSITE" id="PS50893"/>
    </source>
</evidence>
<dbReference type="PANTHER" id="PTHR43335">
    <property type="entry name" value="ABC TRANSPORTER, ATP-BINDING PROTEIN"/>
    <property type="match status" value="1"/>
</dbReference>
<keyword evidence="4" id="KW-0201">Cytochrome c-type biogenesis</keyword>
<dbReference type="InterPro" id="IPR003439">
    <property type="entry name" value="ABC_transporter-like_ATP-bd"/>
</dbReference>
<evidence type="ECO:0000313" key="8">
    <source>
        <dbReference type="Proteomes" id="UP001309299"/>
    </source>
</evidence>
<dbReference type="AlphaFoldDB" id="A0AB35XKQ5"/>
<evidence type="ECO:0000256" key="3">
    <source>
        <dbReference type="ARBA" id="ARBA00022741"/>
    </source>
</evidence>
<dbReference type="InterPro" id="IPR027417">
    <property type="entry name" value="P-loop_NTPase"/>
</dbReference>
<name>A0AB35XKQ5_9ACTN</name>
<dbReference type="EMBL" id="JBAKUA010000007">
    <property type="protein sequence ID" value="MEH1546597.1"/>
    <property type="molecule type" value="Genomic_DNA"/>
</dbReference>
<organism evidence="7 8">
    <name type="scientific">Cutibacterium avidum</name>
    <dbReference type="NCBI Taxonomy" id="33010"/>
    <lineage>
        <taxon>Bacteria</taxon>
        <taxon>Bacillati</taxon>
        <taxon>Actinomycetota</taxon>
        <taxon>Actinomycetes</taxon>
        <taxon>Propionibacteriales</taxon>
        <taxon>Propionibacteriaceae</taxon>
        <taxon>Cutibacterium</taxon>
    </lineage>
</organism>
<dbReference type="InterPro" id="IPR005895">
    <property type="entry name" value="ABC_transptr_haem_export_CcmA"/>
</dbReference>
<keyword evidence="2" id="KW-0813">Transport</keyword>
<evidence type="ECO:0000256" key="2">
    <source>
        <dbReference type="ARBA" id="ARBA00022448"/>
    </source>
</evidence>
<reference evidence="7" key="1">
    <citation type="submission" date="2024-02" db="EMBL/GenBank/DDBJ databases">
        <title>Bacterial skin colonization with Propionibacterium avidum as a risk factor for Periprosthetic Joint Infections - a single-center prospective study.</title>
        <authorList>
            <person name="Achermann Y."/>
        </authorList>
    </citation>
    <scope>NUCLEOTIDE SEQUENCE</scope>
    <source>
        <strain evidence="7">PAVI-2017310195</strain>
    </source>
</reference>
<keyword evidence="3" id="KW-0547">Nucleotide-binding</keyword>
<dbReference type="InterPro" id="IPR003593">
    <property type="entry name" value="AAA+_ATPase"/>
</dbReference>
<accession>A0AB35XKQ5</accession>
<dbReference type="CDD" id="cd03230">
    <property type="entry name" value="ABC_DR_subfamily_A"/>
    <property type="match status" value="1"/>
</dbReference>
<sequence>MASMASRSTVLVAKDISKSYGDRTIVDHLSLTVREGEAVALTGRNGAGKSTVLRMLVGADRPSSGTIEVLGKKVSETNPEFRRNVATVIDDLDFFPDLSVVEHLDLLARAHGLVDADALVDEVLEEVQLVPQSGQLPGTLSSGQRRRLGLATALVRPRKLLVLDEPEARLDVEGVAWLGKRLREEMNHGLAIIMASHEPALVQTLGARIVELGGPRG</sequence>
<proteinExistence type="inferred from homology"/>
<evidence type="ECO:0000256" key="4">
    <source>
        <dbReference type="ARBA" id="ARBA00022748"/>
    </source>
</evidence>
<evidence type="ECO:0000256" key="1">
    <source>
        <dbReference type="ARBA" id="ARBA00005417"/>
    </source>
</evidence>
<dbReference type="GO" id="GO:0017004">
    <property type="term" value="P:cytochrome complex assembly"/>
    <property type="evidence" value="ECO:0007669"/>
    <property type="project" value="UniProtKB-KW"/>
</dbReference>
<dbReference type="Pfam" id="PF00005">
    <property type="entry name" value="ABC_tran"/>
    <property type="match status" value="1"/>
</dbReference>
<evidence type="ECO:0000313" key="7">
    <source>
        <dbReference type="EMBL" id="MEH1546597.1"/>
    </source>
</evidence>
<dbReference type="GO" id="GO:0016887">
    <property type="term" value="F:ATP hydrolysis activity"/>
    <property type="evidence" value="ECO:0007669"/>
    <property type="project" value="InterPro"/>
</dbReference>
<dbReference type="GO" id="GO:0005524">
    <property type="term" value="F:ATP binding"/>
    <property type="evidence" value="ECO:0007669"/>
    <property type="project" value="UniProtKB-KW"/>
</dbReference>
<dbReference type="SMART" id="SM00382">
    <property type="entry name" value="AAA"/>
    <property type="match status" value="1"/>
</dbReference>
<protein>
    <submittedName>
        <fullName evidence="7">Heme ABC exporter ATP-binding protein CcmA</fullName>
    </submittedName>
</protein>
<comment type="caution">
    <text evidence="7">The sequence shown here is derived from an EMBL/GenBank/DDBJ whole genome shotgun (WGS) entry which is preliminary data.</text>
</comment>
<dbReference type="PROSITE" id="PS50893">
    <property type="entry name" value="ABC_TRANSPORTER_2"/>
    <property type="match status" value="1"/>
</dbReference>
<dbReference type="GO" id="GO:0022857">
    <property type="term" value="F:transmembrane transporter activity"/>
    <property type="evidence" value="ECO:0007669"/>
    <property type="project" value="InterPro"/>
</dbReference>